<comment type="similarity">
    <text evidence="2">Belongs to the NAD(P)-dependent epimerase/dehydratase family. Dihydroflavonol-4-reductase subfamily.</text>
</comment>
<comment type="caution">
    <text evidence="3">The sequence shown here is derived from an EMBL/GenBank/DDBJ whole genome shotgun (WGS) entry which is preliminary data.</text>
</comment>
<accession>A0ABR4I9M0</accession>
<dbReference type="PANTHER" id="PTHR10366:SF562">
    <property type="entry name" value="ALDEHYDE REDUCTASE II (AFU_ORTHOLOGUE AFUA_1G11360)"/>
    <property type="match status" value="1"/>
</dbReference>
<proteinExistence type="inferred from homology"/>
<dbReference type="Proteomes" id="UP001610335">
    <property type="component" value="Unassembled WGS sequence"/>
</dbReference>
<dbReference type="EMBL" id="JBFXLS010000044">
    <property type="protein sequence ID" value="KAL2824357.1"/>
    <property type="molecule type" value="Genomic_DNA"/>
</dbReference>
<reference evidence="3 4" key="1">
    <citation type="submission" date="2024-07" db="EMBL/GenBank/DDBJ databases">
        <title>Section-level genome sequencing and comparative genomics of Aspergillus sections Usti and Cavernicolus.</title>
        <authorList>
            <consortium name="Lawrence Berkeley National Laboratory"/>
            <person name="Nybo J.L."/>
            <person name="Vesth T.C."/>
            <person name="Theobald S."/>
            <person name="Frisvad J.C."/>
            <person name="Larsen T.O."/>
            <person name="Kjaerboelling I."/>
            <person name="Rothschild-Mancinelli K."/>
            <person name="Lyhne E.K."/>
            <person name="Kogle M.E."/>
            <person name="Barry K."/>
            <person name="Clum A."/>
            <person name="Na H."/>
            <person name="Ledsgaard L."/>
            <person name="Lin J."/>
            <person name="Lipzen A."/>
            <person name="Kuo A."/>
            <person name="Riley R."/>
            <person name="Mondo S."/>
            <person name="LaButti K."/>
            <person name="Haridas S."/>
            <person name="Pangalinan J."/>
            <person name="Salamov A.A."/>
            <person name="Simmons B.A."/>
            <person name="Magnuson J.K."/>
            <person name="Chen J."/>
            <person name="Drula E."/>
            <person name="Henrissat B."/>
            <person name="Wiebenga A."/>
            <person name="Lubbers R.J."/>
            <person name="Gomes A.C."/>
            <person name="Makela M.R."/>
            <person name="Stajich J."/>
            <person name="Grigoriev I.V."/>
            <person name="Mortensen U.H."/>
            <person name="De vries R.P."/>
            <person name="Baker S.E."/>
            <person name="Andersen M.R."/>
        </authorList>
    </citation>
    <scope>NUCLEOTIDE SEQUENCE [LARGE SCALE GENOMIC DNA]</scope>
    <source>
        <strain evidence="3 4">CBS 600.67</strain>
    </source>
</reference>
<evidence type="ECO:0000313" key="4">
    <source>
        <dbReference type="Proteomes" id="UP001610335"/>
    </source>
</evidence>
<evidence type="ECO:0008006" key="5">
    <source>
        <dbReference type="Google" id="ProtNLM"/>
    </source>
</evidence>
<gene>
    <name evidence="3" type="ORF">BDW59DRAFT_162461</name>
</gene>
<organism evidence="3 4">
    <name type="scientific">Aspergillus cavernicola</name>
    <dbReference type="NCBI Taxonomy" id="176166"/>
    <lineage>
        <taxon>Eukaryota</taxon>
        <taxon>Fungi</taxon>
        <taxon>Dikarya</taxon>
        <taxon>Ascomycota</taxon>
        <taxon>Pezizomycotina</taxon>
        <taxon>Eurotiomycetes</taxon>
        <taxon>Eurotiomycetidae</taxon>
        <taxon>Eurotiales</taxon>
        <taxon>Aspergillaceae</taxon>
        <taxon>Aspergillus</taxon>
        <taxon>Aspergillus subgen. Nidulantes</taxon>
    </lineage>
</organism>
<dbReference type="InterPro" id="IPR050425">
    <property type="entry name" value="NAD(P)_dehydrat-like"/>
</dbReference>
<evidence type="ECO:0000256" key="1">
    <source>
        <dbReference type="ARBA" id="ARBA00023002"/>
    </source>
</evidence>
<dbReference type="InterPro" id="IPR036291">
    <property type="entry name" value="NAD(P)-bd_dom_sf"/>
</dbReference>
<dbReference type="Gene3D" id="3.40.50.720">
    <property type="entry name" value="NAD(P)-binding Rossmann-like Domain"/>
    <property type="match status" value="1"/>
</dbReference>
<dbReference type="PANTHER" id="PTHR10366">
    <property type="entry name" value="NAD DEPENDENT EPIMERASE/DEHYDRATASE"/>
    <property type="match status" value="1"/>
</dbReference>
<keyword evidence="4" id="KW-1185">Reference proteome</keyword>
<keyword evidence="1" id="KW-0560">Oxidoreductase</keyword>
<protein>
    <recommendedName>
        <fullName evidence="5">Thioester reductase (TE) domain-containing protein</fullName>
    </recommendedName>
</protein>
<sequence length="195" mass="21337">MGVHGAFDQAMTDVSGILHIAIIMPTSPNPYDTINPLAQGTLGLLNAAAKSGTVRRFDLTSSSHPVAPPHTRERPVVDENTFNKAAGSVFWSEMSSEPPGRRFMAIYAASKVCLELAVRGWVDSQRDHGGVKDNYVIPSANFGPTLHKDHPGSIPWSWPTALYEGRPRDILVPTQYYIDLITPTCGLLLHSEYLL</sequence>
<dbReference type="SUPFAM" id="SSF51735">
    <property type="entry name" value="NAD(P)-binding Rossmann-fold domains"/>
    <property type="match status" value="1"/>
</dbReference>
<evidence type="ECO:0000313" key="3">
    <source>
        <dbReference type="EMBL" id="KAL2824357.1"/>
    </source>
</evidence>
<name>A0ABR4I9M0_9EURO</name>
<evidence type="ECO:0000256" key="2">
    <source>
        <dbReference type="ARBA" id="ARBA00023445"/>
    </source>
</evidence>